<evidence type="ECO:0000256" key="1">
    <source>
        <dbReference type="SAM" id="MobiDB-lite"/>
    </source>
</evidence>
<dbReference type="Proteomes" id="UP000817658">
    <property type="component" value="Chromosome 1"/>
</dbReference>
<proteinExistence type="predicted"/>
<gene>
    <name evidence="2" type="primary">P0667A10.9</name>
</gene>
<protein>
    <submittedName>
        <fullName evidence="2">Uncharacterized protein</fullName>
    </submittedName>
</protein>
<accession>Q5NBI7</accession>
<organism evidence="2">
    <name type="scientific">Oryza sativa subsp. japonica</name>
    <name type="common">Rice</name>
    <dbReference type="NCBI Taxonomy" id="39947"/>
    <lineage>
        <taxon>Eukaryota</taxon>
        <taxon>Viridiplantae</taxon>
        <taxon>Streptophyta</taxon>
        <taxon>Embryophyta</taxon>
        <taxon>Tracheophyta</taxon>
        <taxon>Spermatophyta</taxon>
        <taxon>Magnoliopsida</taxon>
        <taxon>Liliopsida</taxon>
        <taxon>Poales</taxon>
        <taxon>Poaceae</taxon>
        <taxon>BOP clade</taxon>
        <taxon>Oryzoideae</taxon>
        <taxon>Oryzeae</taxon>
        <taxon>Oryzinae</taxon>
        <taxon>Oryza</taxon>
        <taxon>Oryza sativa</taxon>
    </lineage>
</organism>
<sequence length="82" mass="9018">MSSKVMFHIVHSEGNLRFGPDGFRIDSEVHTMSVSVVVSRAMKVHENDRNIAMETEDVECPSHVGDFVEPSGEDEGNDTGVV</sequence>
<name>Q5NBI7_ORYSJ</name>
<reference evidence="2" key="1">
    <citation type="journal article" date="2002" name="Nature">
        <title>The genome sequence and structure of rice chromosome 1.</title>
        <authorList>
            <person name="Sasaki T."/>
            <person name="Matsumoto T."/>
            <person name="Yamamoto K."/>
            <person name="Sakata K."/>
            <person name="Baba T."/>
            <person name="Katayose Y."/>
            <person name="Wu J."/>
            <person name="Niimura Y."/>
            <person name="Cheng Z."/>
            <person name="Nagamura Y."/>
            <person name="Antonio B.A."/>
            <person name="Kanamori H."/>
            <person name="Hosokawa S."/>
            <person name="Masukawa M."/>
            <person name="Arikawa K."/>
            <person name="Chiden Y."/>
            <person name="Hayashi M."/>
            <person name="Okamoto M."/>
            <person name="Ando T."/>
            <person name="Aoki H."/>
            <person name="Arita K."/>
            <person name="Hamada M."/>
            <person name="Harada C."/>
            <person name="Hijishita S."/>
            <person name="Honda M."/>
            <person name="Ichikawa Y."/>
            <person name="Idonuma A."/>
            <person name="Iijima M."/>
            <person name="Ikeda M."/>
            <person name="Ikeno M."/>
            <person name="Itoh S."/>
            <person name="Itoh T."/>
            <person name="Itoh Y."/>
            <person name="Itoh Y."/>
            <person name="Iwabuchi A."/>
            <person name="Kamiya K."/>
            <person name="Karasawa W."/>
            <person name="Katagiri S."/>
            <person name="Kikuta A."/>
            <person name="Kobayashi N."/>
            <person name="Kono I."/>
            <person name="Machita K."/>
            <person name="Maehara T."/>
            <person name="Mizuno H."/>
            <person name="Mizubayashi T."/>
            <person name="Mukai Y."/>
            <person name="Nagasaki H."/>
            <person name="Nakashima M."/>
            <person name="Nakama Y."/>
            <person name="Nakamichi Y."/>
            <person name="Nakamura M."/>
            <person name="Namiki N."/>
            <person name="Negishi M."/>
            <person name="Ohta I."/>
            <person name="Ono N."/>
            <person name="Saji S."/>
            <person name="Sakai K."/>
            <person name="Shibata M."/>
            <person name="Shimokawa T."/>
            <person name="Shomura A."/>
            <person name="Song J."/>
            <person name="Takazaki Y."/>
            <person name="Terasawa K."/>
            <person name="Tsuji K."/>
            <person name="Waki K."/>
            <person name="Yamagata H."/>
            <person name="Yamane H."/>
            <person name="Yoshiki S."/>
            <person name="Yoshihara R."/>
            <person name="Yukawa K."/>
            <person name="Zhong H."/>
            <person name="Iwama H."/>
            <person name="Endo T."/>
            <person name="Ito H."/>
            <person name="Hahn J.H."/>
            <person name="Kim H.I."/>
            <person name="Eun M.Y."/>
            <person name="Yano M."/>
            <person name="Jiang J."/>
            <person name="Gojobori T."/>
        </authorList>
    </citation>
    <scope>NUCLEOTIDE SEQUENCE [LARGE SCALE GENOMIC DNA]</scope>
</reference>
<dbReference type="AlphaFoldDB" id="Q5NBI7"/>
<feature type="region of interest" description="Disordered" evidence="1">
    <location>
        <begin position="62"/>
        <end position="82"/>
    </location>
</feature>
<evidence type="ECO:0000313" key="2">
    <source>
        <dbReference type="EMBL" id="BAD81169.1"/>
    </source>
</evidence>
<dbReference type="EMBL" id="AP001073">
    <property type="protein sequence ID" value="BAD81169.1"/>
    <property type="molecule type" value="Genomic_DNA"/>
</dbReference>
<feature type="compositionally biased region" description="Acidic residues" evidence="1">
    <location>
        <begin position="71"/>
        <end position="82"/>
    </location>
</feature>